<dbReference type="AlphaFoldDB" id="A0A8I1Y2R2"/>
<dbReference type="EMBL" id="JAFICZ010000001">
    <property type="protein sequence ID" value="MBP1291285.1"/>
    <property type="molecule type" value="Genomic_DNA"/>
</dbReference>
<evidence type="ECO:0000313" key="1">
    <source>
        <dbReference type="EMBL" id="MBP1291285.1"/>
    </source>
</evidence>
<comment type="caution">
    <text evidence="1">The sequence shown here is derived from an EMBL/GenBank/DDBJ whole genome shotgun (WGS) entry which is preliminary data.</text>
</comment>
<dbReference type="Proteomes" id="UP000673383">
    <property type="component" value="Unassembled WGS sequence"/>
</dbReference>
<protein>
    <submittedName>
        <fullName evidence="1">Uncharacterized protein</fullName>
    </submittedName>
</protein>
<accession>A0A8I1Y2R2</accession>
<evidence type="ECO:0000313" key="2">
    <source>
        <dbReference type="Proteomes" id="UP000673383"/>
    </source>
</evidence>
<sequence>MPRKNDDASANSKWIRTGVDCRTARPKFDNGA</sequence>
<name>A0A8I1Y2R2_BRAEL</name>
<organism evidence="1 2">
    <name type="scientific">Bradyrhizobium elkanii</name>
    <dbReference type="NCBI Taxonomy" id="29448"/>
    <lineage>
        <taxon>Bacteria</taxon>
        <taxon>Pseudomonadati</taxon>
        <taxon>Pseudomonadota</taxon>
        <taxon>Alphaproteobacteria</taxon>
        <taxon>Hyphomicrobiales</taxon>
        <taxon>Nitrobacteraceae</taxon>
        <taxon>Bradyrhizobium</taxon>
    </lineage>
</organism>
<gene>
    <name evidence="1" type="ORF">JOH49_001038</name>
</gene>
<reference evidence="1" key="1">
    <citation type="submission" date="2021-02" db="EMBL/GenBank/DDBJ databases">
        <title>Genomic Encyclopedia of Type Strains, Phase IV (KMG-V): Genome sequencing to study the core and pangenomes of soil and plant-associated prokaryotes.</title>
        <authorList>
            <person name="Whitman W."/>
        </authorList>
    </citation>
    <scope>NUCLEOTIDE SEQUENCE</scope>
    <source>
        <strain evidence="1">USDA 406</strain>
    </source>
</reference>
<proteinExistence type="predicted"/>